<keyword evidence="8 9" id="KW-0472">Membrane</keyword>
<keyword evidence="5 9" id="KW-0812">Transmembrane</keyword>
<dbReference type="GO" id="GO:0005886">
    <property type="term" value="C:plasma membrane"/>
    <property type="evidence" value="ECO:0007669"/>
    <property type="project" value="UniProtKB-SubCell"/>
</dbReference>
<comment type="caution">
    <text evidence="10">The sequence shown here is derived from an EMBL/GenBank/DDBJ whole genome shotgun (WGS) entry which is preliminary data.</text>
</comment>
<feature type="transmembrane region" description="Helical" evidence="9">
    <location>
        <begin position="131"/>
        <end position="154"/>
    </location>
</feature>
<keyword evidence="6 9" id="KW-0029">Amino-acid transport</keyword>
<evidence type="ECO:0000256" key="6">
    <source>
        <dbReference type="ARBA" id="ARBA00022970"/>
    </source>
</evidence>
<feature type="transmembrane region" description="Helical" evidence="9">
    <location>
        <begin position="295"/>
        <end position="319"/>
    </location>
</feature>
<feature type="transmembrane region" description="Helical" evidence="9">
    <location>
        <begin position="90"/>
        <end position="111"/>
    </location>
</feature>
<comment type="subcellular location">
    <subcellularLocation>
        <location evidence="1 9">Cell membrane</location>
        <topology evidence="1 9">Multi-pass membrane protein</topology>
    </subcellularLocation>
</comment>
<comment type="function">
    <text evidence="9">Component of the transport system for branched-chain amino acids.</text>
</comment>
<organism evidence="10">
    <name type="scientific">Turicibacter sanguinis</name>
    <dbReference type="NCBI Taxonomy" id="154288"/>
    <lineage>
        <taxon>Bacteria</taxon>
        <taxon>Bacillati</taxon>
        <taxon>Bacillota</taxon>
        <taxon>Erysipelotrichia</taxon>
        <taxon>Erysipelotrichales</taxon>
        <taxon>Turicibacteraceae</taxon>
        <taxon>Turicibacter</taxon>
    </lineage>
</organism>
<evidence type="ECO:0000256" key="4">
    <source>
        <dbReference type="ARBA" id="ARBA00022475"/>
    </source>
</evidence>
<feature type="transmembrane region" description="Helical" evidence="9">
    <location>
        <begin position="249"/>
        <end position="275"/>
    </location>
</feature>
<feature type="transmembrane region" description="Helical" evidence="9">
    <location>
        <begin position="207"/>
        <end position="229"/>
    </location>
</feature>
<feature type="transmembrane region" description="Helical" evidence="9">
    <location>
        <begin position="24"/>
        <end position="43"/>
    </location>
</feature>
<dbReference type="AlphaFoldDB" id="A0A6I3NBU1"/>
<feature type="transmembrane region" description="Helical" evidence="9">
    <location>
        <begin position="387"/>
        <end position="407"/>
    </location>
</feature>
<evidence type="ECO:0000256" key="1">
    <source>
        <dbReference type="ARBA" id="ARBA00004651"/>
    </source>
</evidence>
<dbReference type="GO" id="GO:0005304">
    <property type="term" value="F:L-valine transmembrane transporter activity"/>
    <property type="evidence" value="ECO:0007669"/>
    <property type="project" value="TreeGrafter"/>
</dbReference>
<dbReference type="GO" id="GO:0015188">
    <property type="term" value="F:L-isoleucine transmembrane transporter activity"/>
    <property type="evidence" value="ECO:0007669"/>
    <property type="project" value="TreeGrafter"/>
</dbReference>
<dbReference type="GO" id="GO:0015190">
    <property type="term" value="F:L-leucine transmembrane transporter activity"/>
    <property type="evidence" value="ECO:0007669"/>
    <property type="project" value="TreeGrafter"/>
</dbReference>
<name>A0A6I3NBU1_9FIRM</name>
<keyword evidence="4" id="KW-1003">Cell membrane</keyword>
<feature type="transmembrane region" description="Helical" evidence="9">
    <location>
        <begin position="331"/>
        <end position="350"/>
    </location>
</feature>
<protein>
    <recommendedName>
        <fullName evidence="9">Branched-chain amino acid transport system carrier protein</fullName>
    </recommendedName>
</protein>
<evidence type="ECO:0000256" key="8">
    <source>
        <dbReference type="ARBA" id="ARBA00023136"/>
    </source>
</evidence>
<reference evidence="10" key="1">
    <citation type="journal article" date="2019" name="Nat. Med.">
        <title>A library of human gut bacterial isolates paired with longitudinal multiomics data enables mechanistic microbiome research.</title>
        <authorList>
            <person name="Poyet M."/>
            <person name="Groussin M."/>
            <person name="Gibbons S.M."/>
            <person name="Avila-Pacheco J."/>
            <person name="Jiang X."/>
            <person name="Kearney S.M."/>
            <person name="Perrotta A.R."/>
            <person name="Berdy B."/>
            <person name="Zhao S."/>
            <person name="Lieberman T.D."/>
            <person name="Swanson P.K."/>
            <person name="Smith M."/>
            <person name="Roesemann S."/>
            <person name="Alexander J.E."/>
            <person name="Rich S.A."/>
            <person name="Livny J."/>
            <person name="Vlamakis H."/>
            <person name="Clish C."/>
            <person name="Bullock K."/>
            <person name="Deik A."/>
            <person name="Scott J."/>
            <person name="Pierce K.A."/>
            <person name="Xavier R.J."/>
            <person name="Alm E.J."/>
        </authorList>
    </citation>
    <scope>NUCLEOTIDE SEQUENCE</scope>
    <source>
        <strain evidence="10">BIOML-A179</strain>
    </source>
</reference>
<dbReference type="InterPro" id="IPR004685">
    <property type="entry name" value="Brnchd-chn_aa_trnsp_Livcs"/>
</dbReference>
<accession>A0A6I3NBU1</accession>
<evidence type="ECO:0000256" key="3">
    <source>
        <dbReference type="ARBA" id="ARBA00022448"/>
    </source>
</evidence>
<dbReference type="NCBIfam" id="TIGR00796">
    <property type="entry name" value="livcs"/>
    <property type="match status" value="1"/>
</dbReference>
<feature type="transmembrane region" description="Helical" evidence="9">
    <location>
        <begin position="55"/>
        <end position="78"/>
    </location>
</feature>
<dbReference type="PANTHER" id="PTHR30588">
    <property type="entry name" value="BRANCHED-CHAIN AMINO ACID TRANSPORT SYSTEM 2 CARRIER PROTEIN"/>
    <property type="match status" value="1"/>
</dbReference>
<feature type="transmembrane region" description="Helical" evidence="9">
    <location>
        <begin position="356"/>
        <end position="375"/>
    </location>
</feature>
<evidence type="ECO:0000256" key="7">
    <source>
        <dbReference type="ARBA" id="ARBA00022989"/>
    </source>
</evidence>
<keyword evidence="7 9" id="KW-1133">Transmembrane helix</keyword>
<proteinExistence type="inferred from homology"/>
<comment type="similarity">
    <text evidence="2 9">Belongs to the branched chain amino acid transporter family.</text>
</comment>
<sequence>MLLKGDFPTQEGDDLMNKLSRKDLLLVGLMLFSLFFGAGNLIFPPFLGQSAGVNTWISMLGFFITAVGFPVLGVVAVAKSKGLYHLANRVNSVFASVFTVLIYLSIGPGLGIPRAGSLPFEMAVSPYLPEYFSVALARLLFTAVFFVIAYWLSLTPTKLVDRMGKVLTPTLLILISLIVLGAILKPLGTYGVATGNYKSSAFVQGFLDGYLTMDTIAALNFGIVIALAIKSKGLEDEKAIVSTTVKAGIFAGILLILIYSILGHLGAMSGGLYGATENGAQTLTNVMTYIFGQPGAILLAIVFTLACLTTCVGLITSCGQYFATLTPKLTYQHWAAILSLVSMVLANMGLNQILGISVPILNAIYPVAIMLIILAMVNRVINGSRAVYSLTILFTATISILDALGQVGLQFGFVSTLLKKLPLYEQGLGWVIPALLGLVIGGLYEFISSKQTESVSDYLAE</sequence>
<evidence type="ECO:0000256" key="9">
    <source>
        <dbReference type="RuleBase" id="RU362122"/>
    </source>
</evidence>
<evidence type="ECO:0000256" key="5">
    <source>
        <dbReference type="ARBA" id="ARBA00022692"/>
    </source>
</evidence>
<dbReference type="EMBL" id="WMQV01000016">
    <property type="protein sequence ID" value="MTL94492.1"/>
    <property type="molecule type" value="Genomic_DNA"/>
</dbReference>
<feature type="transmembrane region" description="Helical" evidence="9">
    <location>
        <begin position="427"/>
        <end position="447"/>
    </location>
</feature>
<evidence type="ECO:0000256" key="2">
    <source>
        <dbReference type="ARBA" id="ARBA00008540"/>
    </source>
</evidence>
<gene>
    <name evidence="10" type="primary">brnQ</name>
    <name evidence="10" type="ORF">GMA64_08150</name>
</gene>
<dbReference type="PANTHER" id="PTHR30588:SF0">
    <property type="entry name" value="BRANCHED-CHAIN AMINO ACID PERMEASE BRNQ"/>
    <property type="match status" value="1"/>
</dbReference>
<dbReference type="GO" id="GO:0015818">
    <property type="term" value="P:isoleucine transport"/>
    <property type="evidence" value="ECO:0007669"/>
    <property type="project" value="TreeGrafter"/>
</dbReference>
<feature type="transmembrane region" description="Helical" evidence="9">
    <location>
        <begin position="166"/>
        <end position="187"/>
    </location>
</feature>
<dbReference type="GO" id="GO:0015820">
    <property type="term" value="P:L-leucine transport"/>
    <property type="evidence" value="ECO:0007669"/>
    <property type="project" value="TreeGrafter"/>
</dbReference>
<dbReference type="Pfam" id="PF05525">
    <property type="entry name" value="Branch_AA_trans"/>
    <property type="match status" value="1"/>
</dbReference>
<keyword evidence="3 9" id="KW-0813">Transport</keyword>
<evidence type="ECO:0000313" key="10">
    <source>
        <dbReference type="EMBL" id="MTL94492.1"/>
    </source>
</evidence>